<dbReference type="Proteomes" id="UP000031950">
    <property type="component" value="Unassembled WGS sequence"/>
</dbReference>
<evidence type="ECO:0008006" key="6">
    <source>
        <dbReference type="Google" id="ProtNLM"/>
    </source>
</evidence>
<accession>A0A0C2W3T4</accession>
<gene>
    <name evidence="4" type="ORF">KP77_13480</name>
</gene>
<dbReference type="Pfam" id="PF13786">
    <property type="entry name" value="DUF4179"/>
    <property type="match status" value="1"/>
</dbReference>
<feature type="domain" description="DUF4179" evidence="2">
    <location>
        <begin position="49"/>
        <end position="140"/>
    </location>
</feature>
<dbReference type="AlphaFoldDB" id="A0A0C2W3T4"/>
<keyword evidence="1" id="KW-1133">Transmembrane helix</keyword>
<keyword evidence="5" id="KW-1185">Reference proteome</keyword>
<reference evidence="4 5" key="1">
    <citation type="submission" date="2015-01" db="EMBL/GenBank/DDBJ databases">
        <title>Genome sequence of Jeotgalibacillus alimentarius.</title>
        <authorList>
            <person name="Goh K.M."/>
            <person name="Chan K.-G."/>
            <person name="Yaakop A.S."/>
            <person name="Ee R."/>
            <person name="Gan H.M."/>
            <person name="Chan C.S."/>
        </authorList>
    </citation>
    <scope>NUCLEOTIDE SEQUENCE [LARGE SCALE GENOMIC DNA]</scope>
    <source>
        <strain evidence="4 5">YKJ-13</strain>
    </source>
</reference>
<feature type="domain" description="DUF5643" evidence="3">
    <location>
        <begin position="230"/>
        <end position="340"/>
    </location>
</feature>
<evidence type="ECO:0000313" key="4">
    <source>
        <dbReference type="EMBL" id="KIL50728.1"/>
    </source>
</evidence>
<keyword evidence="1" id="KW-0472">Membrane</keyword>
<dbReference type="InterPro" id="IPR040680">
    <property type="entry name" value="DUF5643"/>
</dbReference>
<evidence type="ECO:0000259" key="3">
    <source>
        <dbReference type="Pfam" id="PF18705"/>
    </source>
</evidence>
<evidence type="ECO:0000256" key="1">
    <source>
        <dbReference type="SAM" id="Phobius"/>
    </source>
</evidence>
<dbReference type="Pfam" id="PF18705">
    <property type="entry name" value="DUF5643"/>
    <property type="match status" value="1"/>
</dbReference>
<dbReference type="STRING" id="135826.KP77_13480"/>
<keyword evidence="1" id="KW-0812">Transmembrane</keyword>
<evidence type="ECO:0000259" key="2">
    <source>
        <dbReference type="Pfam" id="PF13786"/>
    </source>
</evidence>
<sequence>MIDVYQNEENRLKEYKRSLEQQSVPDELLDDAILSGMKNAKQKKQPALKKWLIPIAAAAVLVFAFVMTVKVSPVMAGHISSIPGMDRIVELIRHDRGLQTALENEYFEQLDVSRSRDGVIITIDSVIQDEQGLVIFYTVEIPEPVRDPFFAVSELLDENGDRVDASSTSGTDLNADHESTVLTGSANFFFEDDYSPGRELTVVFGDRQNQHVFDGEIEIPITLSSEKAETETYELNKTVSIEGQELMIKEVNISPIRASVELVPDPDNEKKILAYEAMKMTDENGEEWKQSTDGLTSTGDAEARTVYFESSYFDMPEELSLIIGKVQAVDREHEAVIVDTDTGEVISAPDDSGITFTSIDRLGIELEINRAEFGYSLFSEATDADGETVNIPSAGYRSYDGKSMMDFRFENSSYQNPLTIDFAFYPGWIESDEVISIYK</sequence>
<evidence type="ECO:0000313" key="5">
    <source>
        <dbReference type="Proteomes" id="UP000031950"/>
    </source>
</evidence>
<feature type="transmembrane region" description="Helical" evidence="1">
    <location>
        <begin position="51"/>
        <end position="69"/>
    </location>
</feature>
<dbReference type="PATRIC" id="fig|135826.4.peg.1344"/>
<dbReference type="Gene3D" id="2.60.40.1630">
    <property type="entry name" value="bacillus anthracis domain"/>
    <property type="match status" value="1"/>
</dbReference>
<organism evidence="4 5">
    <name type="scientific">Jeotgalibacillus alimentarius</name>
    <dbReference type="NCBI Taxonomy" id="135826"/>
    <lineage>
        <taxon>Bacteria</taxon>
        <taxon>Bacillati</taxon>
        <taxon>Bacillota</taxon>
        <taxon>Bacilli</taxon>
        <taxon>Bacillales</taxon>
        <taxon>Caryophanaceae</taxon>
        <taxon>Jeotgalibacillus</taxon>
    </lineage>
</organism>
<name>A0A0C2W3T4_9BACL</name>
<proteinExistence type="predicted"/>
<protein>
    <recommendedName>
        <fullName evidence="6">DUF4179 domain-containing protein</fullName>
    </recommendedName>
</protein>
<comment type="caution">
    <text evidence="4">The sequence shown here is derived from an EMBL/GenBank/DDBJ whole genome shotgun (WGS) entry which is preliminary data.</text>
</comment>
<dbReference type="InterPro" id="IPR025436">
    <property type="entry name" value="DUF4179"/>
</dbReference>
<dbReference type="EMBL" id="JXRQ01000016">
    <property type="protein sequence ID" value="KIL50728.1"/>
    <property type="molecule type" value="Genomic_DNA"/>
</dbReference>